<dbReference type="InterPro" id="IPR022105">
    <property type="entry name" value="DUF3645"/>
</dbReference>
<feature type="domain" description="DUF3645" evidence="7">
    <location>
        <begin position="39"/>
        <end position="61"/>
    </location>
</feature>
<evidence type="ECO:0000313" key="9">
    <source>
        <dbReference type="Proteomes" id="UP001390339"/>
    </source>
</evidence>
<proteinExistence type="predicted"/>
<keyword evidence="6" id="KW-0788">Thiol protease</keyword>
<evidence type="ECO:0000256" key="6">
    <source>
        <dbReference type="ARBA" id="ARBA00022807"/>
    </source>
</evidence>
<evidence type="ECO:0000313" key="8">
    <source>
        <dbReference type="EMBL" id="KAK8856363.1"/>
    </source>
</evidence>
<organism evidence="8 9">
    <name type="scientific">Apiospora arundinis</name>
    <dbReference type="NCBI Taxonomy" id="335852"/>
    <lineage>
        <taxon>Eukaryota</taxon>
        <taxon>Fungi</taxon>
        <taxon>Dikarya</taxon>
        <taxon>Ascomycota</taxon>
        <taxon>Pezizomycotina</taxon>
        <taxon>Sordariomycetes</taxon>
        <taxon>Xylariomycetidae</taxon>
        <taxon>Amphisphaeriales</taxon>
        <taxon>Apiosporaceae</taxon>
        <taxon>Apiospora</taxon>
    </lineage>
</organism>
<keyword evidence="4" id="KW-0833">Ubl conjugation pathway</keyword>
<evidence type="ECO:0000259" key="7">
    <source>
        <dbReference type="Pfam" id="PF12359"/>
    </source>
</evidence>
<comment type="catalytic activity">
    <reaction evidence="1">
        <text>Thiol-dependent hydrolysis of ester, thioester, amide, peptide and isopeptide bonds formed by the C-terminal Gly of ubiquitin (a 76-residue protein attached to proteins as an intracellular targeting signal).</text>
        <dbReference type="EC" id="3.4.19.12"/>
    </reaction>
</comment>
<comment type="caution">
    <text evidence="8">The sequence shown here is derived from an EMBL/GenBank/DDBJ whole genome shotgun (WGS) entry which is preliminary data.</text>
</comment>
<name>A0ABR2I207_9PEZI</name>
<dbReference type="Pfam" id="PF12359">
    <property type="entry name" value="DUF3645"/>
    <property type="match status" value="1"/>
</dbReference>
<dbReference type="EC" id="3.4.19.12" evidence="2"/>
<evidence type="ECO:0000256" key="3">
    <source>
        <dbReference type="ARBA" id="ARBA00022670"/>
    </source>
</evidence>
<evidence type="ECO:0000256" key="4">
    <source>
        <dbReference type="ARBA" id="ARBA00022786"/>
    </source>
</evidence>
<evidence type="ECO:0000256" key="1">
    <source>
        <dbReference type="ARBA" id="ARBA00000707"/>
    </source>
</evidence>
<accession>A0ABR2I207</accession>
<protein>
    <recommendedName>
        <fullName evidence="2">ubiquitinyl hydrolase 1</fullName>
        <ecNumber evidence="2">3.4.19.12</ecNumber>
    </recommendedName>
</protein>
<reference evidence="8 9" key="1">
    <citation type="journal article" date="2024" name="IMA Fungus">
        <title>Apiospora arundinis, a panoply of carbohydrate-active enzymes and secondary metabolites.</title>
        <authorList>
            <person name="Sorensen T."/>
            <person name="Petersen C."/>
            <person name="Muurmann A.T."/>
            <person name="Christiansen J.V."/>
            <person name="Brundto M.L."/>
            <person name="Overgaard C.K."/>
            <person name="Boysen A.T."/>
            <person name="Wollenberg R.D."/>
            <person name="Larsen T.O."/>
            <person name="Sorensen J.L."/>
            <person name="Nielsen K.L."/>
            <person name="Sondergaard T.E."/>
        </authorList>
    </citation>
    <scope>NUCLEOTIDE SEQUENCE [LARGE SCALE GENOMIC DNA]</scope>
    <source>
        <strain evidence="8 9">AAU 773</strain>
    </source>
</reference>
<dbReference type="PANTHER" id="PTHR13367:SF33">
    <property type="entry name" value="P-LOOP CONTAINING NUCLEOSIDE TRIPHOSPHATE HYDROLASE PROTEIN"/>
    <property type="match status" value="1"/>
</dbReference>
<keyword evidence="9" id="KW-1185">Reference proteome</keyword>
<dbReference type="Proteomes" id="UP001390339">
    <property type="component" value="Unassembled WGS sequence"/>
</dbReference>
<sequence length="317" mass="35966">MASSLTWSSKQQRSDLLLEEEMECTVRPTRNQGSYCSPIEAKGVPHPQAEFGHPDAAIILTCLSYYYTGVTEAQMIQGLQLVLSADDPVAEFARWAGGCHELPQTLQTVSNINLEDQKQMKHLRQCVRLNRSVLNFFMNKLVFPIHAKQFSVKLQASGWDIPQFSPVDGCKVNITTGFSGTNDNKSILPLNIHQRDLPGLHHTNAEVLTYLLHTRNRKYVPAMHTRTTEAWPETQLLKEIYGQNIRILIDAGAYILDMDNESVVEQWLDIDKQAKAAVYFKSDNRAWVKYRGKRKTEAPLLATPFADKLEDCVVYLD</sequence>
<dbReference type="PANTHER" id="PTHR13367">
    <property type="entry name" value="UBIQUITIN THIOESTERASE"/>
    <property type="match status" value="1"/>
</dbReference>
<keyword evidence="3" id="KW-0645">Protease</keyword>
<dbReference type="InterPro" id="IPR051346">
    <property type="entry name" value="OTU_Deubiquitinase"/>
</dbReference>
<dbReference type="EMBL" id="JAPCWZ010000007">
    <property type="protein sequence ID" value="KAK8856363.1"/>
    <property type="molecule type" value="Genomic_DNA"/>
</dbReference>
<gene>
    <name evidence="8" type="ORF">PGQ11_012275</name>
</gene>
<keyword evidence="5" id="KW-0378">Hydrolase</keyword>
<evidence type="ECO:0000256" key="5">
    <source>
        <dbReference type="ARBA" id="ARBA00022801"/>
    </source>
</evidence>
<evidence type="ECO:0000256" key="2">
    <source>
        <dbReference type="ARBA" id="ARBA00012759"/>
    </source>
</evidence>